<dbReference type="PROSITE" id="PS51257">
    <property type="entry name" value="PROKAR_LIPOPROTEIN"/>
    <property type="match status" value="1"/>
</dbReference>
<dbReference type="STRING" id="640948.SAMN05216238_105215"/>
<keyword evidence="2" id="KW-0732">Signal</keyword>
<organism evidence="3 4">
    <name type="scientific">Lentibacillus persicus</name>
    <dbReference type="NCBI Taxonomy" id="640948"/>
    <lineage>
        <taxon>Bacteria</taxon>
        <taxon>Bacillati</taxon>
        <taxon>Bacillota</taxon>
        <taxon>Bacilli</taxon>
        <taxon>Bacillales</taxon>
        <taxon>Bacillaceae</taxon>
        <taxon>Lentibacillus</taxon>
    </lineage>
</organism>
<dbReference type="OrthoDB" id="8881899at2"/>
<evidence type="ECO:0000256" key="2">
    <source>
        <dbReference type="SAM" id="SignalP"/>
    </source>
</evidence>
<accession>A0A1I1W7A5</accession>
<evidence type="ECO:0000313" key="4">
    <source>
        <dbReference type="Proteomes" id="UP000199474"/>
    </source>
</evidence>
<dbReference type="Proteomes" id="UP000199474">
    <property type="component" value="Unassembled WGS sequence"/>
</dbReference>
<dbReference type="CDD" id="cd07012">
    <property type="entry name" value="PBP2_Bug_TTT"/>
    <property type="match status" value="1"/>
</dbReference>
<dbReference type="PANTHER" id="PTHR42928:SF5">
    <property type="entry name" value="BLR1237 PROTEIN"/>
    <property type="match status" value="1"/>
</dbReference>
<dbReference type="InterPro" id="IPR005064">
    <property type="entry name" value="BUG"/>
</dbReference>
<reference evidence="4" key="1">
    <citation type="submission" date="2016-10" db="EMBL/GenBank/DDBJ databases">
        <authorList>
            <person name="Varghese N."/>
            <person name="Submissions S."/>
        </authorList>
    </citation>
    <scope>NUCLEOTIDE SEQUENCE [LARGE SCALE GENOMIC DNA]</scope>
    <source>
        <strain evidence="4">DSM 22530</strain>
    </source>
</reference>
<dbReference type="AlphaFoldDB" id="A0A1I1W7A5"/>
<feature type="chain" id="PRO_5038704325" evidence="2">
    <location>
        <begin position="18"/>
        <end position="323"/>
    </location>
</feature>
<proteinExistence type="inferred from homology"/>
<protein>
    <submittedName>
        <fullName evidence="3">Tripartite-type tricarboxylate transporter, receptor component TctC</fullName>
    </submittedName>
</protein>
<dbReference type="EMBL" id="FOMR01000005">
    <property type="protein sequence ID" value="SFD90308.1"/>
    <property type="molecule type" value="Genomic_DNA"/>
</dbReference>
<gene>
    <name evidence="3" type="ORF">SAMN05216238_105215</name>
</gene>
<evidence type="ECO:0000313" key="3">
    <source>
        <dbReference type="EMBL" id="SFD90308.1"/>
    </source>
</evidence>
<dbReference type="InterPro" id="IPR042100">
    <property type="entry name" value="Bug_dom1"/>
</dbReference>
<name>A0A1I1W7A5_9BACI</name>
<comment type="similarity">
    <text evidence="1">Belongs to the UPF0065 (bug) family.</text>
</comment>
<dbReference type="PIRSF" id="PIRSF017082">
    <property type="entry name" value="YflP"/>
    <property type="match status" value="1"/>
</dbReference>
<dbReference type="Gene3D" id="3.40.190.10">
    <property type="entry name" value="Periplasmic binding protein-like II"/>
    <property type="match status" value="1"/>
</dbReference>
<sequence length="323" mass="35391">MRKIAGSVMLLAVLVLAACGNSGNSEGNAAESYPEKEIEVYVGHGPGGGTDTFVRTITNQMSDILDGEFNIINQEGGSGVVAMKNAMQQPADGYTLIGDSAYAVTTAAGTNEYGLDQVVPIARVQSDTYSLQVKKGTFESIDELVSYAEENPGEVRIGAVGTMGIDEITARRFMKEAGVEMNYIPMEGAGEMHSGILGGHIDVMLEEVGPTMSYIEDDEFEPLVFFAEDRIEDFSEIPTTVEKGWDLTDGVERYLMAPADTPQKVIDKLEKAAKEAMETEEYQEYAKNSYLDLRDGWMGSEDFKEKLKEDIKKYESILAEIEE</sequence>
<keyword evidence="4" id="KW-1185">Reference proteome</keyword>
<dbReference type="SUPFAM" id="SSF53850">
    <property type="entry name" value="Periplasmic binding protein-like II"/>
    <property type="match status" value="1"/>
</dbReference>
<dbReference type="RefSeq" id="WP_090084525.1">
    <property type="nucleotide sequence ID" value="NZ_FOMR01000005.1"/>
</dbReference>
<keyword evidence="3" id="KW-0675">Receptor</keyword>
<evidence type="ECO:0000256" key="1">
    <source>
        <dbReference type="ARBA" id="ARBA00006987"/>
    </source>
</evidence>
<feature type="signal peptide" evidence="2">
    <location>
        <begin position="1"/>
        <end position="17"/>
    </location>
</feature>
<dbReference type="PANTHER" id="PTHR42928">
    <property type="entry name" value="TRICARBOXYLATE-BINDING PROTEIN"/>
    <property type="match status" value="1"/>
</dbReference>
<dbReference type="Pfam" id="PF03401">
    <property type="entry name" value="TctC"/>
    <property type="match status" value="1"/>
</dbReference>
<dbReference type="Gene3D" id="3.40.190.150">
    <property type="entry name" value="Bordetella uptake gene, domain 1"/>
    <property type="match status" value="1"/>
</dbReference>